<organism evidence="8 9">
    <name type="scientific">Funneliformis caledonium</name>
    <dbReference type="NCBI Taxonomy" id="1117310"/>
    <lineage>
        <taxon>Eukaryota</taxon>
        <taxon>Fungi</taxon>
        <taxon>Fungi incertae sedis</taxon>
        <taxon>Mucoromycota</taxon>
        <taxon>Glomeromycotina</taxon>
        <taxon>Glomeromycetes</taxon>
        <taxon>Glomerales</taxon>
        <taxon>Glomeraceae</taxon>
        <taxon>Funneliformis</taxon>
    </lineage>
</organism>
<dbReference type="GO" id="GO:0006351">
    <property type="term" value="P:DNA-templated transcription"/>
    <property type="evidence" value="ECO:0007669"/>
    <property type="project" value="InterPro"/>
</dbReference>
<comment type="subcellular location">
    <subcellularLocation>
        <location evidence="1">Nucleus</location>
    </subcellularLocation>
</comment>
<dbReference type="Gene3D" id="4.10.240.10">
    <property type="entry name" value="Zn(2)-C6 fungal-type DNA-binding domain"/>
    <property type="match status" value="1"/>
</dbReference>
<dbReference type="CDD" id="cd12148">
    <property type="entry name" value="fungal_TF_MHR"/>
    <property type="match status" value="1"/>
</dbReference>
<keyword evidence="3" id="KW-0805">Transcription regulation</keyword>
<gene>
    <name evidence="8" type="ORF">FCALED_LOCUS9298</name>
</gene>
<dbReference type="OrthoDB" id="2123952at2759"/>
<dbReference type="AlphaFoldDB" id="A0A9N9CVP1"/>
<dbReference type="InterPro" id="IPR001138">
    <property type="entry name" value="Zn2Cys6_DnaBD"/>
</dbReference>
<keyword evidence="2" id="KW-0479">Metal-binding</keyword>
<evidence type="ECO:0000256" key="1">
    <source>
        <dbReference type="ARBA" id="ARBA00004123"/>
    </source>
</evidence>
<dbReference type="Proteomes" id="UP000789570">
    <property type="component" value="Unassembled WGS sequence"/>
</dbReference>
<keyword evidence="4" id="KW-0804">Transcription</keyword>
<evidence type="ECO:0000259" key="7">
    <source>
        <dbReference type="PROSITE" id="PS50048"/>
    </source>
</evidence>
<dbReference type="EMBL" id="CAJVPQ010003019">
    <property type="protein sequence ID" value="CAG8615709.1"/>
    <property type="molecule type" value="Genomic_DNA"/>
</dbReference>
<dbReference type="PROSITE" id="PS50048">
    <property type="entry name" value="ZN2_CY6_FUNGAL_2"/>
    <property type="match status" value="1"/>
</dbReference>
<feature type="non-terminal residue" evidence="8">
    <location>
        <position position="937"/>
    </location>
</feature>
<sequence>DNLNLRFVGMDPPTFISPAEENSINSSDNASSPASNAESQPPKRKRLTQACDACRKKKVKCSGEKPSCNNCTRLGTHCTYLPSTRKRGPRVGLVESLEKRLQQMEKLLQPLKEQGLVDDSVDNSTGRSTKKQRPNPKVNNVPDTPFSHFGANPVSSTSGDSSYFAGSAFIAPNFQNNNKFYKTPGAFNKPNQQSQSPYGHNVPYHLLSPLQKTYPLRTSSEEMSRFMEQQTNNDDDSQEDKHKNYISRNAEKEEDELLFFGKTSIRPGFVHPSDMPFSCIVSPSSSTSSILPGSASSGETPPSIHSPMPNIIMSIGLEDFPRVEIVEHLASCYFRNFDSMVPIFHEPTFMKLLRQNKVSSILVFAMCALGAKFSNHPSIVGDTPRVSSEKFAMIANSMIFRSFDFPSVEYVQALVLLTLHMYSTCKGPRSWIYIGMAIRMAQEIGLHKVDETPVGAQYTKDKSEAAFIQKEIRRRTFWSCFLLDRSSACAVGRPTLIDEDDCDVRFPCNEAIWNYDHPYSKVLIEEYYNKAHVKQESRMTLTNNGLFACLVCVKALLGRVSQFVNRSRPSNSLHLWEPHSQFAILSNEINLWYNSLSPHYTYTKERLQKLMTNGTGAIFATIHLIYYSVIIILNRPNTAPLPNYEGIEESHREFIRKSAERCSVAAKAVSSISADILAHGVPYLCVFTLYPLYVTSTVLVNDICSSNSSIAEEAKKNLEIIKEYLLAADPYWAMAGKLLRMIAEMRKDLEEKLNIVNNSTEQRNSEQLRNEMYMGTDAGFLSFWNRTSAVDTNDISSIMLPERLLSSHWFDDLSINDTWSNLLRSSDPFSPRAISRFIKKDKNSNGESSTDDNYFNQEMANYNYPPPMFNGYPMMDPTTANQNAYELNMGKYSSINRPLKHWRTVNGNNITSVTEKSTISDTQSQSSASIATGSNTS</sequence>
<feature type="compositionally biased region" description="Low complexity" evidence="6">
    <location>
        <begin position="19"/>
        <end position="39"/>
    </location>
</feature>
<dbReference type="PRINTS" id="PR00755">
    <property type="entry name" value="AFLATOXINBRP"/>
</dbReference>
<dbReference type="SMART" id="SM00066">
    <property type="entry name" value="GAL4"/>
    <property type="match status" value="1"/>
</dbReference>
<feature type="region of interest" description="Disordered" evidence="6">
    <location>
        <begin position="1"/>
        <end position="47"/>
    </location>
</feature>
<evidence type="ECO:0000313" key="9">
    <source>
        <dbReference type="Proteomes" id="UP000789570"/>
    </source>
</evidence>
<dbReference type="PANTHER" id="PTHR47338:SF5">
    <property type="entry name" value="ZN(II)2CYS6 TRANSCRIPTION FACTOR (EUROFUNG)"/>
    <property type="match status" value="1"/>
</dbReference>
<reference evidence="8" key="1">
    <citation type="submission" date="2021-06" db="EMBL/GenBank/DDBJ databases">
        <authorList>
            <person name="Kallberg Y."/>
            <person name="Tangrot J."/>
            <person name="Rosling A."/>
        </authorList>
    </citation>
    <scope>NUCLEOTIDE SEQUENCE</scope>
    <source>
        <strain evidence="8">UK204</strain>
    </source>
</reference>
<evidence type="ECO:0000256" key="6">
    <source>
        <dbReference type="SAM" id="MobiDB-lite"/>
    </source>
</evidence>
<dbReference type="CDD" id="cd00067">
    <property type="entry name" value="GAL4"/>
    <property type="match status" value="1"/>
</dbReference>
<dbReference type="GO" id="GO:0005634">
    <property type="term" value="C:nucleus"/>
    <property type="evidence" value="ECO:0007669"/>
    <property type="project" value="UniProtKB-SubCell"/>
</dbReference>
<dbReference type="InterPro" id="IPR036864">
    <property type="entry name" value="Zn2-C6_fun-type_DNA-bd_sf"/>
</dbReference>
<dbReference type="InterPro" id="IPR050815">
    <property type="entry name" value="TF_fung"/>
</dbReference>
<dbReference type="GO" id="GO:0008270">
    <property type="term" value="F:zinc ion binding"/>
    <property type="evidence" value="ECO:0007669"/>
    <property type="project" value="InterPro"/>
</dbReference>
<dbReference type="PROSITE" id="PS00463">
    <property type="entry name" value="ZN2_CY6_FUNGAL_1"/>
    <property type="match status" value="1"/>
</dbReference>
<dbReference type="GO" id="GO:0003677">
    <property type="term" value="F:DNA binding"/>
    <property type="evidence" value="ECO:0007669"/>
    <property type="project" value="InterPro"/>
</dbReference>
<evidence type="ECO:0000256" key="5">
    <source>
        <dbReference type="ARBA" id="ARBA00023242"/>
    </source>
</evidence>
<evidence type="ECO:0000313" key="8">
    <source>
        <dbReference type="EMBL" id="CAG8615709.1"/>
    </source>
</evidence>
<feature type="region of interest" description="Disordered" evidence="6">
    <location>
        <begin position="915"/>
        <end position="937"/>
    </location>
</feature>
<evidence type="ECO:0000256" key="2">
    <source>
        <dbReference type="ARBA" id="ARBA00022723"/>
    </source>
</evidence>
<dbReference type="InterPro" id="IPR007219">
    <property type="entry name" value="XnlR_reg_dom"/>
</dbReference>
<proteinExistence type="predicted"/>
<feature type="domain" description="Zn(2)-C6 fungal-type" evidence="7">
    <location>
        <begin position="50"/>
        <end position="80"/>
    </location>
</feature>
<dbReference type="GO" id="GO:0000981">
    <property type="term" value="F:DNA-binding transcription factor activity, RNA polymerase II-specific"/>
    <property type="evidence" value="ECO:0007669"/>
    <property type="project" value="InterPro"/>
</dbReference>
<feature type="region of interest" description="Disordered" evidence="6">
    <location>
        <begin position="113"/>
        <end position="141"/>
    </location>
</feature>
<dbReference type="Pfam" id="PF00172">
    <property type="entry name" value="Zn_clus"/>
    <property type="match status" value="1"/>
</dbReference>
<evidence type="ECO:0000256" key="4">
    <source>
        <dbReference type="ARBA" id="ARBA00023163"/>
    </source>
</evidence>
<comment type="caution">
    <text evidence="8">The sequence shown here is derived from an EMBL/GenBank/DDBJ whole genome shotgun (WGS) entry which is preliminary data.</text>
</comment>
<keyword evidence="9" id="KW-1185">Reference proteome</keyword>
<evidence type="ECO:0000256" key="3">
    <source>
        <dbReference type="ARBA" id="ARBA00023015"/>
    </source>
</evidence>
<dbReference type="SMART" id="SM00906">
    <property type="entry name" value="Fungal_trans"/>
    <property type="match status" value="1"/>
</dbReference>
<protein>
    <submittedName>
        <fullName evidence="8">7595_t:CDS:1</fullName>
    </submittedName>
</protein>
<dbReference type="Pfam" id="PF04082">
    <property type="entry name" value="Fungal_trans"/>
    <property type="match status" value="1"/>
</dbReference>
<keyword evidence="5" id="KW-0539">Nucleus</keyword>
<feature type="region of interest" description="Disordered" evidence="6">
    <location>
        <begin position="220"/>
        <end position="241"/>
    </location>
</feature>
<name>A0A9N9CVP1_9GLOM</name>
<dbReference type="SUPFAM" id="SSF57701">
    <property type="entry name" value="Zn2/Cys6 DNA-binding domain"/>
    <property type="match status" value="1"/>
</dbReference>
<accession>A0A9N9CVP1</accession>
<dbReference type="PANTHER" id="PTHR47338">
    <property type="entry name" value="ZN(II)2CYS6 TRANSCRIPTION FACTOR (EUROFUNG)-RELATED"/>
    <property type="match status" value="1"/>
</dbReference>